<proteinExistence type="predicted"/>
<keyword evidence="2" id="KW-0540">Nuclease</keyword>
<reference evidence="2" key="2">
    <citation type="journal article" date="2022" name="Microbiol. Resour. Announc.">
        <title>Metagenome Sequencing to Explore Phylogenomics of Terrestrial Cyanobacteria.</title>
        <authorList>
            <person name="Ward R.D."/>
            <person name="Stajich J.E."/>
            <person name="Johansen J.R."/>
            <person name="Huntemann M."/>
            <person name="Clum A."/>
            <person name="Foster B."/>
            <person name="Foster B."/>
            <person name="Roux S."/>
            <person name="Palaniappan K."/>
            <person name="Varghese N."/>
            <person name="Mukherjee S."/>
            <person name="Reddy T.B.K."/>
            <person name="Daum C."/>
            <person name="Copeland A."/>
            <person name="Chen I.A."/>
            <person name="Ivanova N.N."/>
            <person name="Kyrpides N.C."/>
            <person name="Shapiro N."/>
            <person name="Eloe-Fadrosh E.A."/>
            <person name="Pietrasiak N."/>
        </authorList>
    </citation>
    <scope>NUCLEOTIDE SEQUENCE</scope>
    <source>
        <strain evidence="2">CPER-KK1</strain>
    </source>
</reference>
<keyword evidence="2" id="KW-0255">Endonuclease</keyword>
<dbReference type="Gene3D" id="3.90.1570.10">
    <property type="entry name" value="tt1808, chain A"/>
    <property type="match status" value="1"/>
</dbReference>
<dbReference type="InterPro" id="IPR008538">
    <property type="entry name" value="Uma2"/>
</dbReference>
<accession>A0A951U8Y3</accession>
<evidence type="ECO:0000259" key="1">
    <source>
        <dbReference type="Pfam" id="PF05685"/>
    </source>
</evidence>
<dbReference type="GO" id="GO:0004519">
    <property type="term" value="F:endonuclease activity"/>
    <property type="evidence" value="ECO:0007669"/>
    <property type="project" value="UniProtKB-KW"/>
</dbReference>
<dbReference type="AlphaFoldDB" id="A0A951U8Y3"/>
<name>A0A951U8Y3_9CYAN</name>
<dbReference type="InterPro" id="IPR012296">
    <property type="entry name" value="Nuclease_put_TT1808"/>
</dbReference>
<dbReference type="Proteomes" id="UP000753908">
    <property type="component" value="Unassembled WGS sequence"/>
</dbReference>
<dbReference type="PANTHER" id="PTHR35400">
    <property type="entry name" value="SLR1083 PROTEIN"/>
    <property type="match status" value="1"/>
</dbReference>
<dbReference type="CDD" id="cd06260">
    <property type="entry name" value="DUF820-like"/>
    <property type="match status" value="1"/>
</dbReference>
<dbReference type="Pfam" id="PF05685">
    <property type="entry name" value="Uma2"/>
    <property type="match status" value="1"/>
</dbReference>
<sequence length="176" mass="20118">MTTLLHHWTLEDYHRIVETGVLSESNCELLRGSIIDMPPEGPEHAHRCETAARYLERSFGEGWWSRQGKPITLTDSEPQPDIAIVRELDYSTRHPTPEEVRLIVEYARTTQKKDTGFKREIYAEAGIADYLVVDLKDAKVIHYSNPANGQYTTQQTVSTGVLQLGQIQIDVQRLLR</sequence>
<protein>
    <submittedName>
        <fullName evidence="2">Uma2 family endonuclease</fullName>
    </submittedName>
</protein>
<evidence type="ECO:0000313" key="3">
    <source>
        <dbReference type="Proteomes" id="UP000753908"/>
    </source>
</evidence>
<feature type="domain" description="Putative restriction endonuclease" evidence="1">
    <location>
        <begin position="11"/>
        <end position="159"/>
    </location>
</feature>
<organism evidence="2 3">
    <name type="scientific">Symplocastrum torsivum CPER-KK1</name>
    <dbReference type="NCBI Taxonomy" id="450513"/>
    <lineage>
        <taxon>Bacteria</taxon>
        <taxon>Bacillati</taxon>
        <taxon>Cyanobacteriota</taxon>
        <taxon>Cyanophyceae</taxon>
        <taxon>Oscillatoriophycideae</taxon>
        <taxon>Oscillatoriales</taxon>
        <taxon>Microcoleaceae</taxon>
        <taxon>Symplocastrum</taxon>
    </lineage>
</organism>
<dbReference type="SUPFAM" id="SSF52980">
    <property type="entry name" value="Restriction endonuclease-like"/>
    <property type="match status" value="1"/>
</dbReference>
<evidence type="ECO:0000313" key="2">
    <source>
        <dbReference type="EMBL" id="MBW4544768.1"/>
    </source>
</evidence>
<dbReference type="EMBL" id="JAHHIF010000010">
    <property type="protein sequence ID" value="MBW4544768.1"/>
    <property type="molecule type" value="Genomic_DNA"/>
</dbReference>
<reference evidence="2" key="1">
    <citation type="submission" date="2021-05" db="EMBL/GenBank/DDBJ databases">
        <authorList>
            <person name="Pietrasiak N."/>
            <person name="Ward R."/>
            <person name="Stajich J.E."/>
            <person name="Kurbessoian T."/>
        </authorList>
    </citation>
    <scope>NUCLEOTIDE SEQUENCE</scope>
    <source>
        <strain evidence="2">CPER-KK1</strain>
    </source>
</reference>
<dbReference type="InterPro" id="IPR011335">
    <property type="entry name" value="Restrct_endonuc-II-like"/>
</dbReference>
<keyword evidence="2" id="KW-0378">Hydrolase</keyword>
<dbReference type="PANTHER" id="PTHR35400:SF1">
    <property type="entry name" value="SLR1083 PROTEIN"/>
    <property type="match status" value="1"/>
</dbReference>
<comment type="caution">
    <text evidence="2">The sequence shown here is derived from an EMBL/GenBank/DDBJ whole genome shotgun (WGS) entry which is preliminary data.</text>
</comment>
<gene>
    <name evidence="2" type="ORF">KME25_10055</name>
</gene>